<comment type="caution">
    <text evidence="1">The sequence shown here is derived from an EMBL/GenBank/DDBJ whole genome shotgun (WGS) entry which is preliminary data.</text>
</comment>
<evidence type="ECO:0000313" key="2">
    <source>
        <dbReference type="Proteomes" id="UP000092124"/>
    </source>
</evidence>
<dbReference type="EMBL" id="LZPO01066268">
    <property type="protein sequence ID" value="OBS70835.1"/>
    <property type="molecule type" value="Genomic_DNA"/>
</dbReference>
<dbReference type="Proteomes" id="UP000092124">
    <property type="component" value="Unassembled WGS sequence"/>
</dbReference>
<proteinExistence type="predicted"/>
<name>A0A1A6GZ16_NEOLE</name>
<evidence type="ECO:0000313" key="1">
    <source>
        <dbReference type="EMBL" id="OBS70835.1"/>
    </source>
</evidence>
<keyword evidence="2" id="KW-1185">Reference proteome</keyword>
<accession>A0A1A6GZ16</accession>
<dbReference type="AlphaFoldDB" id="A0A1A6GZ16"/>
<reference evidence="1 2" key="1">
    <citation type="submission" date="2016-06" db="EMBL/GenBank/DDBJ databases">
        <title>The Draft Genome Sequence and Annotation of the Desert Woodrat Neotoma lepida.</title>
        <authorList>
            <person name="Campbell M."/>
            <person name="Oakeson K.F."/>
            <person name="Yandell M."/>
            <person name="Halpert J.R."/>
            <person name="Dearing D."/>
        </authorList>
    </citation>
    <scope>NUCLEOTIDE SEQUENCE [LARGE SCALE GENOMIC DNA]</scope>
    <source>
        <strain evidence="1">417</strain>
        <tissue evidence="1">Liver</tissue>
    </source>
</reference>
<gene>
    <name evidence="1" type="ORF">A6R68_00622</name>
</gene>
<protein>
    <submittedName>
        <fullName evidence="1">Uncharacterized protein</fullName>
    </submittedName>
</protein>
<sequence length="91" mass="10083">MEDWGLSAAARFNILTESKAAEATQWKILSYRILHEYAVSPTPMAIECMLLATSSYCRGLDVKPPEYLQNGHESPFCFPMLLLSGSSSPVL</sequence>
<organism evidence="1 2">
    <name type="scientific">Neotoma lepida</name>
    <name type="common">Desert woodrat</name>
    <dbReference type="NCBI Taxonomy" id="56216"/>
    <lineage>
        <taxon>Eukaryota</taxon>
        <taxon>Metazoa</taxon>
        <taxon>Chordata</taxon>
        <taxon>Craniata</taxon>
        <taxon>Vertebrata</taxon>
        <taxon>Euteleostomi</taxon>
        <taxon>Mammalia</taxon>
        <taxon>Eutheria</taxon>
        <taxon>Euarchontoglires</taxon>
        <taxon>Glires</taxon>
        <taxon>Rodentia</taxon>
        <taxon>Myomorpha</taxon>
        <taxon>Muroidea</taxon>
        <taxon>Cricetidae</taxon>
        <taxon>Neotominae</taxon>
        <taxon>Neotoma</taxon>
    </lineage>
</organism>